<dbReference type="InterPro" id="IPR007121">
    <property type="entry name" value="RNA_pol_bsu_CS"/>
</dbReference>
<comment type="similarity">
    <text evidence="1 16">Belongs to the RNA polymerase beta chain family.</text>
</comment>
<dbReference type="FunFam" id="2.40.50.150:FF:000005">
    <property type="entry name" value="DNA-directed RNA polymerase subunit beta"/>
    <property type="match status" value="1"/>
</dbReference>
<keyword evidence="3 16" id="KW-0240">DNA-directed RNA polymerase</keyword>
<dbReference type="GO" id="GO:0006351">
    <property type="term" value="P:DNA-templated transcription"/>
    <property type="evidence" value="ECO:0007669"/>
    <property type="project" value="InterPro"/>
</dbReference>
<dbReference type="FunFam" id="3.40.50.10190:FF:000002">
    <property type="entry name" value="Pescadillo homolog"/>
    <property type="match status" value="1"/>
</dbReference>
<evidence type="ECO:0000256" key="2">
    <source>
        <dbReference type="ARBA" id="ARBA00010444"/>
    </source>
</evidence>
<dbReference type="GO" id="GO:0006412">
    <property type="term" value="P:translation"/>
    <property type="evidence" value="ECO:0007669"/>
    <property type="project" value="InterPro"/>
</dbReference>
<reference evidence="19 20" key="1">
    <citation type="submission" date="2013-09" db="EMBL/GenBank/DDBJ databases">
        <title>Corchorus capsularis genome sequencing.</title>
        <authorList>
            <person name="Alam M."/>
            <person name="Haque M.S."/>
            <person name="Islam M.S."/>
            <person name="Emdad E.M."/>
            <person name="Islam M.M."/>
            <person name="Ahmed B."/>
            <person name="Halim A."/>
            <person name="Hossen Q.M.M."/>
            <person name="Hossain M.Z."/>
            <person name="Ahmed R."/>
            <person name="Khan M.M."/>
            <person name="Islam R."/>
            <person name="Rashid M.M."/>
            <person name="Khan S.A."/>
            <person name="Rahman M.S."/>
            <person name="Alam M."/>
        </authorList>
    </citation>
    <scope>NUCLEOTIDE SEQUENCE [LARGE SCALE GENOMIC DNA]</scope>
    <source>
        <strain evidence="20">cv. CVL-1</strain>
        <tissue evidence="19">Whole seedling</tissue>
    </source>
</reference>
<dbReference type="SUPFAM" id="SSF116820">
    <property type="entry name" value="Rps17e-like"/>
    <property type="match status" value="1"/>
</dbReference>
<dbReference type="OrthoDB" id="10248617at2759"/>
<dbReference type="InterPro" id="IPR007642">
    <property type="entry name" value="RNA_pol_Rpb2_2"/>
</dbReference>
<dbReference type="InterPro" id="IPR007646">
    <property type="entry name" value="RNA_pol_Rpb2_4"/>
</dbReference>
<dbReference type="PANTHER" id="PTHR20856">
    <property type="entry name" value="DNA-DIRECTED RNA POLYMERASE I SUBUNIT 2"/>
    <property type="match status" value="1"/>
</dbReference>
<dbReference type="InterPro" id="IPR036420">
    <property type="entry name" value="BRCT_dom_sf"/>
</dbReference>
<dbReference type="HAMAP" id="MF_00511">
    <property type="entry name" value="Ribosomal_eS17"/>
    <property type="match status" value="1"/>
</dbReference>
<dbReference type="InterPro" id="IPR007120">
    <property type="entry name" value="DNA-dir_RNAP_su2_dom"/>
</dbReference>
<dbReference type="GO" id="GO:0032549">
    <property type="term" value="F:ribonucleoside binding"/>
    <property type="evidence" value="ECO:0007669"/>
    <property type="project" value="InterPro"/>
</dbReference>
<dbReference type="GO" id="GO:0043021">
    <property type="term" value="F:ribonucleoprotein complex binding"/>
    <property type="evidence" value="ECO:0007669"/>
    <property type="project" value="UniProtKB-UniRule"/>
</dbReference>
<dbReference type="InterPro" id="IPR007644">
    <property type="entry name" value="RNA_pol_bsu_protrusion"/>
</dbReference>
<dbReference type="Gene3D" id="1.10.60.20">
    <property type="entry name" value="Ribosomal protein S17e-like"/>
    <property type="match status" value="1"/>
</dbReference>
<dbReference type="InterPro" id="IPR007645">
    <property type="entry name" value="RNA_pol_Rpb2_3"/>
</dbReference>
<dbReference type="Gene3D" id="3.90.1100.10">
    <property type="match status" value="2"/>
</dbReference>
<protein>
    <recommendedName>
        <fullName evidence="15">Pescadillo homolog</fullName>
    </recommendedName>
</protein>
<dbReference type="GO" id="GO:0046872">
    <property type="term" value="F:metal ion binding"/>
    <property type="evidence" value="ECO:0007669"/>
    <property type="project" value="UniProtKB-KW"/>
</dbReference>
<dbReference type="Gene3D" id="3.90.1800.10">
    <property type="entry name" value="RNA polymerase alpha subunit dimerisation domain"/>
    <property type="match status" value="1"/>
</dbReference>
<dbReference type="InterPro" id="IPR007647">
    <property type="entry name" value="RNA_pol_Rpb2_5"/>
</dbReference>
<feature type="coiled-coil region" evidence="15">
    <location>
        <begin position="85"/>
        <end position="112"/>
    </location>
</feature>
<evidence type="ECO:0000256" key="4">
    <source>
        <dbReference type="ARBA" id="ARBA00022517"/>
    </source>
</evidence>
<dbReference type="GO" id="GO:0003729">
    <property type="term" value="F:mRNA binding"/>
    <property type="evidence" value="ECO:0007669"/>
    <property type="project" value="UniProtKB-ARBA"/>
</dbReference>
<dbReference type="GO" id="GO:0003677">
    <property type="term" value="F:DNA binding"/>
    <property type="evidence" value="ECO:0007669"/>
    <property type="project" value="InterPro"/>
</dbReference>
<dbReference type="Pfam" id="PF04567">
    <property type="entry name" value="RNA_pol_Rpb2_5"/>
    <property type="match status" value="1"/>
</dbReference>
<dbReference type="SUPFAM" id="SSF64484">
    <property type="entry name" value="beta and beta-prime subunits of DNA dependent RNA-polymerase"/>
    <property type="match status" value="1"/>
</dbReference>
<dbReference type="Gramene" id="OMO59279">
    <property type="protein sequence ID" value="OMO59279"/>
    <property type="gene ID" value="CCACVL1_24959"/>
</dbReference>
<dbReference type="GO" id="GO:0000463">
    <property type="term" value="P:maturation of LSU-rRNA from tricistronic rRNA transcript (SSU-rRNA, 5.8S rRNA, LSU-rRNA)"/>
    <property type="evidence" value="ECO:0007669"/>
    <property type="project" value="UniProtKB-UniRule"/>
</dbReference>
<dbReference type="PROSITE" id="PS00712">
    <property type="entry name" value="RIBOSOMAL_S17E"/>
    <property type="match status" value="1"/>
</dbReference>
<gene>
    <name evidence="19" type="ORF">CCACVL1_24959</name>
</gene>
<comment type="catalytic activity">
    <reaction evidence="14 16">
        <text>RNA(n) + a ribonucleoside 5'-triphosphate = RNA(n+1) + diphosphate</text>
        <dbReference type="Rhea" id="RHEA:21248"/>
        <dbReference type="Rhea" id="RHEA-COMP:14527"/>
        <dbReference type="Rhea" id="RHEA-COMP:17342"/>
        <dbReference type="ChEBI" id="CHEBI:33019"/>
        <dbReference type="ChEBI" id="CHEBI:61557"/>
        <dbReference type="ChEBI" id="CHEBI:140395"/>
        <dbReference type="EC" id="2.7.7.6"/>
    </reaction>
</comment>
<keyword evidence="13" id="KW-0687">Ribonucleoprotein</keyword>
<evidence type="ECO:0000256" key="1">
    <source>
        <dbReference type="ARBA" id="ARBA00006835"/>
    </source>
</evidence>
<name>A0A1R3GMK6_COCAP</name>
<dbReference type="Pfam" id="PF00562">
    <property type="entry name" value="RNA_pol_Rpb2_6"/>
    <property type="match status" value="1"/>
</dbReference>
<dbReference type="EMBL" id="AWWV01013998">
    <property type="protein sequence ID" value="OMO59279.1"/>
    <property type="molecule type" value="Genomic_DNA"/>
</dbReference>
<evidence type="ECO:0000256" key="17">
    <source>
        <dbReference type="SAM" id="MobiDB-lite"/>
    </source>
</evidence>
<keyword evidence="20" id="KW-1185">Reference proteome</keyword>
<dbReference type="Pfam" id="PF00833">
    <property type="entry name" value="Ribosomal_S17e"/>
    <property type="match status" value="1"/>
</dbReference>
<evidence type="ECO:0000256" key="3">
    <source>
        <dbReference type="ARBA" id="ARBA00022478"/>
    </source>
</evidence>
<dbReference type="FunFam" id="3.90.1100.10:FF:000015">
    <property type="entry name" value="DNA-directed RNA polymerase subunit beta"/>
    <property type="match status" value="1"/>
</dbReference>
<feature type="region of interest" description="Disordered" evidence="17">
    <location>
        <begin position="574"/>
        <end position="621"/>
    </location>
</feature>
<evidence type="ECO:0000256" key="12">
    <source>
        <dbReference type="ARBA" id="ARBA00023242"/>
    </source>
</evidence>
<comment type="caution">
    <text evidence="19">The sequence shown here is derived from an EMBL/GenBank/DDBJ whole genome shotgun (WGS) entry which is preliminary data.</text>
</comment>
<dbReference type="Pfam" id="PF04563">
    <property type="entry name" value="RNA_pol_Rpb2_1"/>
    <property type="match status" value="1"/>
</dbReference>
<dbReference type="GO" id="GO:0003735">
    <property type="term" value="F:structural constituent of ribosome"/>
    <property type="evidence" value="ECO:0007669"/>
    <property type="project" value="InterPro"/>
</dbReference>
<dbReference type="FunFam" id="1.10.60.20:FF:000001">
    <property type="entry name" value="40S ribosomal protein S17"/>
    <property type="match status" value="1"/>
</dbReference>
<evidence type="ECO:0000256" key="9">
    <source>
        <dbReference type="ARBA" id="ARBA00022833"/>
    </source>
</evidence>
<dbReference type="InterPro" id="IPR037033">
    <property type="entry name" value="DNA-dir_RNAP_su2_hyb_sf"/>
</dbReference>
<dbReference type="GO" id="GO:0005730">
    <property type="term" value="C:nucleolus"/>
    <property type="evidence" value="ECO:0007669"/>
    <property type="project" value="UniProtKB-SubCell"/>
</dbReference>
<dbReference type="Pfam" id="PF04566">
    <property type="entry name" value="RNA_pol_Rpb2_4"/>
    <property type="match status" value="1"/>
</dbReference>
<dbReference type="InterPro" id="IPR014724">
    <property type="entry name" value="RNA_pol_RPB2_OB-fold"/>
</dbReference>
<keyword evidence="9" id="KW-0862">Zinc</keyword>
<evidence type="ECO:0000256" key="8">
    <source>
        <dbReference type="ARBA" id="ARBA00022723"/>
    </source>
</evidence>
<dbReference type="Pfam" id="PF04561">
    <property type="entry name" value="RNA_pol_Rpb2_2"/>
    <property type="match status" value="1"/>
</dbReference>
<dbReference type="GO" id="GO:0003899">
    <property type="term" value="F:DNA-directed RNA polymerase activity"/>
    <property type="evidence" value="ECO:0007669"/>
    <property type="project" value="UniProtKB-EC"/>
</dbReference>
<sequence length="1939" mass="219773">MGKPKHYRPPASSLEFFQGKKKEGNAARYVTRSQALKILQVSLKDFRKLCIHKGVFPREPKKKVKGNHHTYYHLKDVMYILHDPLLEKFREMRAYKKKIKKAKAKKNDELAKLLLSRAPSYKLDRVIRDRYPTFIDALRDLDDPLTMVHLFAMLPAVDRLKIEVKRIHNCRRLCHEWQAYISRTHKLRKAFVAVKGIYYQAEVEGQKITWLAPHARQQVLTDDVDFSVMLTFLEFYEALFGFVNFQLYHSINVKYPPILDPRLEALAADLYALSRYFDANYRASVQEPQVVGSSRSVQEQEESDLRLAQLQHQLPANEPGALMHLVQNADSEIEEDEATRECKKLFQNKKFFLSREVPRESLLFVIPAFGGIVSWEGEGAPFADADDSITHQIVDRPTQGHVYLSREYIQPQWIYDCVNARIILPTEPYLVGRDPPPHLSPFVDDEAEGYVPDYAKTIRQLQAAAKSDVQPLPGVGNDDLDNPQAMLAEGFINRTEAMEAAEKKRQMMLLERQYHDELKMELQGVASINKQTSAEDIESKEESLPDVQQSAMDSEDPSTLMMSRKKRGLAKAIEMGKQRKKDRVEKLKERKRNIEAAKKSEKKNSGEMGVLPDGKGSVGTSMDLDDEDDDDDIFDEPFNVGEIGEEYLKSFCRQTAVAFFNQYGLISHQINSYNDFIKYGLQKTFDSLGELEIQPGYDPSKKGDGDWRHAKVKLGKVSVERPTFWAVSGGTELNMLPRHARLQNMTYAAKMKVEVELKVYTKKIVKSDKFKTGREEIREEEIVHEDKREISIGRLPVMVKSDLCWMSEVEKADCGFDHGGYFLIKGAEKIFIAQEQICLKRLWISNSQGWTIAYRSEVKRNRLIIRAVDSSKVDSIKGGEKVLNVYFLSTMIPVWILFFALGVSSDKEVVNLIDYGSNDSGISNILFASIRHADGSCADFSKEGNALNHISKLVKATSFPPGEDIEECLRLYLFPSLRNRKQKARFLGYMVKCLLQAYTGRRKCDNRDDFRNKRFELASELLERELKVHLNHARRRMDKALQRDLYQDRTIRPIEHYLDGTIVTNGLSRAFSTGAWSHSYKRMERISGVVANLGRANPLQTMVDLRKTRQQVQYTGKVGDARYPHPSHWGKVCFLSTPDGENCGLVKNLATTGLVSTNIVGSIVDKLFDSGMEELVNDTSSSLDGKDKIFLNGEWVGVCEDSLSFAAEVRRKRRMTELPHQVEIKRDEHKGEVRIFTDAGRILRPLLAVKNLSKIKAFKAEKNFTFQSLLDKGIVELIGTEEEEDCRNAWGIKYLLADVKGKESVKYTHCELDMSFLLGLSCGIIPFANHDHARRVLYQAQKHSQQAIGFSTTNSNIRVDTLSHQMYYPQRPLFRTMTSDCLGKPGYPLGQNGLEPKPELYNGQNAIVAVNVHLGYNQEDSLVMNRASLERGMFRSEHVRSYKAEVDNQEMSDKKRKLEDIVNFGKIQSKIGRVDSLDDDGFPYVGASLQSGDIVIGRCAESEPDNSKTDANGAERRLDHSIKLKHTERGMVQKVVLSSNDEGKNFAVVSLRQVRSPCLGDKFSSMHGQKGVLGFLESQENFPFTTQGIVPDIVINPHAFPTRQTPGQLLEAALGKGIACGGSLKYATPFSTLSVDAITEQLHRAGFSRWGNERVYNGRTGEMVKSLIFMGPTFYQRLIHMAEDKVKFRNTGPVHPLTRQPVADRKRFGGIKFGEMERDCLIAHGASANLHERLFTLSDSSHMHVCKKCENAANVIERTVAGGRKIRGPYCRIPFSLFKPPDVAAAAKAAALKFPAMGRVRTKTVKKSSRQVIERYYSRMTLDFHTNKKIIEEVAIIPSKRLRNKIAGFSTHLMKRIQKGPVRGISLKLQEEERERRMDFVPDESAIKVDQIEVDKETLDMLSVLGMSDIPGLVKVDPVAVSAPQVGFGRGSGGPGRRF</sequence>
<dbReference type="InterPro" id="IPR037034">
    <property type="entry name" value="RNA_pol_Rpb2_2_sf"/>
</dbReference>
<dbReference type="Pfam" id="PF06732">
    <property type="entry name" value="Pescadillo_N"/>
    <property type="match status" value="1"/>
</dbReference>
<keyword evidence="15" id="KW-0175">Coiled coil</keyword>
<feature type="compositionally biased region" description="Basic and acidic residues" evidence="17">
    <location>
        <begin position="574"/>
        <end position="605"/>
    </location>
</feature>
<evidence type="ECO:0000256" key="15">
    <source>
        <dbReference type="HAMAP-Rule" id="MF_03028"/>
    </source>
</evidence>
<feature type="region of interest" description="Disordered" evidence="17">
    <location>
        <begin position="532"/>
        <end position="561"/>
    </location>
</feature>
<evidence type="ECO:0000313" key="19">
    <source>
        <dbReference type="EMBL" id="OMO59279.1"/>
    </source>
</evidence>
<dbReference type="GO" id="GO:0000466">
    <property type="term" value="P:maturation of 5.8S rRNA from tricistronic rRNA transcript (SSU-rRNA, 5.8S rRNA, LSU-rRNA)"/>
    <property type="evidence" value="ECO:0007669"/>
    <property type="project" value="UniProtKB-UniRule"/>
</dbReference>
<keyword evidence="11 16" id="KW-0804">Transcription</keyword>
<dbReference type="PROSITE" id="PS01166">
    <property type="entry name" value="RNA_POL_BETA"/>
    <property type="match status" value="1"/>
</dbReference>
<dbReference type="Proteomes" id="UP000188268">
    <property type="component" value="Unassembled WGS sequence"/>
</dbReference>
<dbReference type="HAMAP" id="MF_03028">
    <property type="entry name" value="Pescadillo"/>
    <property type="match status" value="1"/>
</dbReference>
<keyword evidence="5 15" id="KW-0698">rRNA processing</keyword>
<dbReference type="FunFam" id="3.90.1100.10:FF:000012">
    <property type="entry name" value="DNA-directed RNA polymerase subunit beta"/>
    <property type="match status" value="1"/>
</dbReference>
<comment type="similarity">
    <text evidence="2">Belongs to the eukaryotic ribosomal protein eS17 family.</text>
</comment>
<dbReference type="Gene3D" id="3.90.1110.10">
    <property type="entry name" value="RNA polymerase Rpb2, domain 2"/>
    <property type="match status" value="1"/>
</dbReference>
<keyword evidence="6 16" id="KW-0808">Transferase</keyword>
<dbReference type="Gene3D" id="3.40.50.10190">
    <property type="entry name" value="BRCT domain"/>
    <property type="match status" value="1"/>
</dbReference>
<dbReference type="GO" id="GO:0005840">
    <property type="term" value="C:ribosome"/>
    <property type="evidence" value="ECO:0007669"/>
    <property type="project" value="UniProtKB-KW"/>
</dbReference>
<dbReference type="Pfam" id="PF04560">
    <property type="entry name" value="RNA_pol_Rpb2_7"/>
    <property type="match status" value="1"/>
</dbReference>
<dbReference type="CDD" id="cd17709">
    <property type="entry name" value="BRCT_pescadillo_like"/>
    <property type="match status" value="1"/>
</dbReference>
<evidence type="ECO:0000256" key="6">
    <source>
        <dbReference type="ARBA" id="ARBA00022679"/>
    </source>
</evidence>
<dbReference type="STRING" id="210143.A0A1R3GMK6"/>
<dbReference type="InterPro" id="IPR001357">
    <property type="entry name" value="BRCT_dom"/>
</dbReference>
<evidence type="ECO:0000256" key="13">
    <source>
        <dbReference type="ARBA" id="ARBA00023274"/>
    </source>
</evidence>
<accession>A0A1R3GMK6</accession>
<evidence type="ECO:0000256" key="14">
    <source>
        <dbReference type="ARBA" id="ARBA00048552"/>
    </source>
</evidence>
<comment type="subcellular location">
    <subcellularLocation>
        <location evidence="15">Nucleus</location>
        <location evidence="15">Nucleolus</location>
    </subcellularLocation>
    <subcellularLocation>
        <location evidence="15">Nucleus</location>
        <location evidence="15">Nucleoplasm</location>
    </subcellularLocation>
</comment>
<dbReference type="Pfam" id="PF16589">
    <property type="entry name" value="BRCT_2"/>
    <property type="match status" value="1"/>
</dbReference>
<dbReference type="InterPro" id="IPR001210">
    <property type="entry name" value="Ribosomal_eS17"/>
</dbReference>
<evidence type="ECO:0000256" key="7">
    <source>
        <dbReference type="ARBA" id="ARBA00022695"/>
    </source>
</evidence>
<dbReference type="SMART" id="SM00292">
    <property type="entry name" value="BRCT"/>
    <property type="match status" value="1"/>
</dbReference>
<keyword evidence="4 15" id="KW-0690">Ribosome biogenesis</keyword>
<keyword evidence="12 15" id="KW-0539">Nucleus</keyword>
<evidence type="ECO:0000256" key="5">
    <source>
        <dbReference type="ARBA" id="ARBA00022552"/>
    </source>
</evidence>
<dbReference type="InterPro" id="IPR036401">
    <property type="entry name" value="Ribosomal_eS17_sf"/>
</dbReference>
<organism evidence="19 20">
    <name type="scientific">Corchorus capsularis</name>
    <name type="common">Jute</name>
    <dbReference type="NCBI Taxonomy" id="210143"/>
    <lineage>
        <taxon>Eukaryota</taxon>
        <taxon>Viridiplantae</taxon>
        <taxon>Streptophyta</taxon>
        <taxon>Embryophyta</taxon>
        <taxon>Tracheophyta</taxon>
        <taxon>Spermatophyta</taxon>
        <taxon>Magnoliopsida</taxon>
        <taxon>eudicotyledons</taxon>
        <taxon>Gunneridae</taxon>
        <taxon>Pentapetalae</taxon>
        <taxon>rosids</taxon>
        <taxon>malvids</taxon>
        <taxon>Malvales</taxon>
        <taxon>Malvaceae</taxon>
        <taxon>Grewioideae</taxon>
        <taxon>Apeibeae</taxon>
        <taxon>Corchorus</taxon>
    </lineage>
</organism>
<dbReference type="InterPro" id="IPR015712">
    <property type="entry name" value="DNA-dir_RNA_pol_su2"/>
</dbReference>
<keyword evidence="7 16" id="KW-0548">Nucleotidyltransferase</keyword>
<evidence type="ECO:0000313" key="20">
    <source>
        <dbReference type="Proteomes" id="UP000188268"/>
    </source>
</evidence>
<dbReference type="GO" id="GO:0005654">
    <property type="term" value="C:nucleoplasm"/>
    <property type="evidence" value="ECO:0007669"/>
    <property type="project" value="UniProtKB-SubCell"/>
</dbReference>
<evidence type="ECO:0000256" key="16">
    <source>
        <dbReference type="RuleBase" id="RU363031"/>
    </source>
</evidence>
<dbReference type="Pfam" id="PF04565">
    <property type="entry name" value="RNA_pol_Rpb2_3"/>
    <property type="match status" value="1"/>
</dbReference>
<dbReference type="InterPro" id="IPR010613">
    <property type="entry name" value="PES"/>
</dbReference>
<dbReference type="PROSITE" id="PS50172">
    <property type="entry name" value="BRCT"/>
    <property type="match status" value="1"/>
</dbReference>
<dbReference type="CDD" id="cd00653">
    <property type="entry name" value="RNA_pol_B_RPB2"/>
    <property type="match status" value="1"/>
</dbReference>
<dbReference type="InterPro" id="IPR018273">
    <property type="entry name" value="Ribosomal_eS17_CS"/>
</dbReference>
<keyword evidence="10 19" id="KW-0689">Ribosomal protein</keyword>
<dbReference type="GO" id="GO:0000428">
    <property type="term" value="C:DNA-directed RNA polymerase complex"/>
    <property type="evidence" value="ECO:0007669"/>
    <property type="project" value="UniProtKB-KW"/>
</dbReference>
<evidence type="ECO:0000256" key="11">
    <source>
        <dbReference type="ARBA" id="ARBA00023163"/>
    </source>
</evidence>
<proteinExistence type="inferred from homology"/>
<comment type="function">
    <text evidence="16">DNA-dependent RNA polymerase catalyzes the transcription of DNA into RNA using the four ribonucleoside triphosphates as substrates.</text>
</comment>
<dbReference type="GO" id="GO:0030687">
    <property type="term" value="C:preribosome, large subunit precursor"/>
    <property type="evidence" value="ECO:0007669"/>
    <property type="project" value="UniProtKB-UniRule"/>
</dbReference>
<comment type="function">
    <text evidence="15">Required for maturation of ribosomal RNAs and formation of the large ribosomal subunit.</text>
</comment>
<evidence type="ECO:0000256" key="10">
    <source>
        <dbReference type="ARBA" id="ARBA00022980"/>
    </source>
</evidence>
<evidence type="ECO:0000259" key="18">
    <source>
        <dbReference type="PROSITE" id="PS50172"/>
    </source>
</evidence>
<feature type="domain" description="BRCT" evidence="18">
    <location>
        <begin position="341"/>
        <end position="431"/>
    </location>
</feature>
<dbReference type="SUPFAM" id="SSF52113">
    <property type="entry name" value="BRCT domain"/>
    <property type="match status" value="1"/>
</dbReference>
<comment type="similarity">
    <text evidence="15">Belongs to the pescadillo family.</text>
</comment>
<dbReference type="InterPro" id="IPR007641">
    <property type="entry name" value="RNA_pol_Rpb2_7"/>
</dbReference>
<dbReference type="Gene3D" id="2.40.50.150">
    <property type="match status" value="1"/>
</dbReference>
<keyword evidence="8" id="KW-0479">Metal-binding</keyword>
<dbReference type="Gene3D" id="2.40.270.10">
    <property type="entry name" value="DNA-directed RNA polymerase, subunit 2, domain 6"/>
    <property type="match status" value="1"/>
</dbReference>